<evidence type="ECO:0000313" key="11">
    <source>
        <dbReference type="Proteomes" id="UP001500340"/>
    </source>
</evidence>
<keyword evidence="3" id="KW-0813">Transport</keyword>
<feature type="transmembrane region" description="Helical" evidence="9">
    <location>
        <begin position="158"/>
        <end position="180"/>
    </location>
</feature>
<accession>A0ABN0YDU9</accession>
<keyword evidence="4" id="KW-1003">Cell membrane</keyword>
<feature type="transmembrane region" description="Helical" evidence="9">
    <location>
        <begin position="36"/>
        <end position="55"/>
    </location>
</feature>
<reference evidence="10 11" key="1">
    <citation type="journal article" date="2019" name="Int. J. Syst. Evol. Microbiol.">
        <title>The Global Catalogue of Microorganisms (GCM) 10K type strain sequencing project: providing services to taxonomists for standard genome sequencing and annotation.</title>
        <authorList>
            <consortium name="The Broad Institute Genomics Platform"/>
            <consortium name="The Broad Institute Genome Sequencing Center for Infectious Disease"/>
            <person name="Wu L."/>
            <person name="Ma J."/>
        </authorList>
    </citation>
    <scope>NUCLEOTIDE SEQUENCE [LARGE SCALE GENOMIC DNA]</scope>
    <source>
        <strain evidence="10 11">JCM 12774</strain>
    </source>
</reference>
<dbReference type="InterPro" id="IPR002549">
    <property type="entry name" value="AI-2E-like"/>
</dbReference>
<dbReference type="EMBL" id="BAAACX010000009">
    <property type="protein sequence ID" value="GAA0392058.1"/>
    <property type="molecule type" value="Genomic_DNA"/>
</dbReference>
<keyword evidence="11" id="KW-1185">Reference proteome</keyword>
<feature type="region of interest" description="Disordered" evidence="8">
    <location>
        <begin position="361"/>
        <end position="392"/>
    </location>
</feature>
<feature type="transmembrane region" description="Helical" evidence="9">
    <location>
        <begin position="248"/>
        <end position="274"/>
    </location>
</feature>
<evidence type="ECO:0000256" key="2">
    <source>
        <dbReference type="ARBA" id="ARBA00009773"/>
    </source>
</evidence>
<keyword evidence="5 9" id="KW-0812">Transmembrane</keyword>
<feature type="transmembrane region" description="Helical" evidence="9">
    <location>
        <begin position="221"/>
        <end position="242"/>
    </location>
</feature>
<feature type="transmembrane region" description="Helical" evidence="9">
    <location>
        <begin position="281"/>
        <end position="303"/>
    </location>
</feature>
<evidence type="ECO:0000256" key="4">
    <source>
        <dbReference type="ARBA" id="ARBA00022475"/>
    </source>
</evidence>
<evidence type="ECO:0000256" key="1">
    <source>
        <dbReference type="ARBA" id="ARBA00004651"/>
    </source>
</evidence>
<evidence type="ECO:0000313" key="10">
    <source>
        <dbReference type="EMBL" id="GAA0392058.1"/>
    </source>
</evidence>
<keyword evidence="7 9" id="KW-0472">Membrane</keyword>
<evidence type="ECO:0000256" key="9">
    <source>
        <dbReference type="SAM" id="Phobius"/>
    </source>
</evidence>
<dbReference type="Proteomes" id="UP001500340">
    <property type="component" value="Unassembled WGS sequence"/>
</dbReference>
<gene>
    <name evidence="10" type="ORF">GCM10008933_23670</name>
</gene>
<comment type="similarity">
    <text evidence="2">Belongs to the autoinducer-2 exporter (AI-2E) (TC 2.A.86) family.</text>
</comment>
<dbReference type="PANTHER" id="PTHR21716">
    <property type="entry name" value="TRANSMEMBRANE PROTEIN"/>
    <property type="match status" value="1"/>
</dbReference>
<protein>
    <submittedName>
        <fullName evidence="10">AI-2E family transporter</fullName>
    </submittedName>
</protein>
<proteinExistence type="inferred from homology"/>
<sequence>MSRLNKFIKVCLAAALVLLIVFLCSKVDFLFTPIRSLTKVILIPLLLSGFFYYMLRPLVDYMERHKIKRIISILLIYLVLAILITGFIIGVWPALSTQITNLLLSAPDYLNKFSNQLMELEQTGLLSNFIPEDFSLLSNMSEYLNKGFSLLSNYVSGLFSFFSNFAIILFTTPLLLFYMLKEGNKFSSGIARFFPRHYYKDVKEVTAEIDNALSGYIISRVLVNVALGVLMYIGFLFLGLPYALLLTVIAVILNFIPFFGAILSSIPIVIIGWIESPSMAIWSLIIILVAQQIQDNLISPLIFGKKLDIHPITTIILVLAGGDLFGIIGMLIIIPLYMFFKIIIIRIYEIFFKSQWEAEDDTDDTDAGQQPGDSVDETDVTVDPSVETTEAD</sequence>
<evidence type="ECO:0000256" key="7">
    <source>
        <dbReference type="ARBA" id="ARBA00023136"/>
    </source>
</evidence>
<dbReference type="Pfam" id="PF01594">
    <property type="entry name" value="AI-2E_transport"/>
    <property type="match status" value="1"/>
</dbReference>
<feature type="transmembrane region" description="Helical" evidence="9">
    <location>
        <begin position="315"/>
        <end position="340"/>
    </location>
</feature>
<organism evidence="10 11">
    <name type="scientific">Paenibacillus motobuensis</name>
    <dbReference type="NCBI Taxonomy" id="295324"/>
    <lineage>
        <taxon>Bacteria</taxon>
        <taxon>Bacillati</taxon>
        <taxon>Bacillota</taxon>
        <taxon>Bacilli</taxon>
        <taxon>Bacillales</taxon>
        <taxon>Paenibacillaceae</taxon>
        <taxon>Paenibacillus</taxon>
    </lineage>
</organism>
<comment type="subcellular location">
    <subcellularLocation>
        <location evidence="1">Cell membrane</location>
        <topology evidence="1">Multi-pass membrane protein</topology>
    </subcellularLocation>
</comment>
<dbReference type="PANTHER" id="PTHR21716:SF53">
    <property type="entry name" value="PERMEASE PERM-RELATED"/>
    <property type="match status" value="1"/>
</dbReference>
<keyword evidence="6 9" id="KW-1133">Transmembrane helix</keyword>
<evidence type="ECO:0000256" key="8">
    <source>
        <dbReference type="SAM" id="MobiDB-lite"/>
    </source>
</evidence>
<evidence type="ECO:0000256" key="5">
    <source>
        <dbReference type="ARBA" id="ARBA00022692"/>
    </source>
</evidence>
<evidence type="ECO:0000256" key="3">
    <source>
        <dbReference type="ARBA" id="ARBA00022448"/>
    </source>
</evidence>
<feature type="transmembrane region" description="Helical" evidence="9">
    <location>
        <begin position="75"/>
        <end position="95"/>
    </location>
</feature>
<name>A0ABN0YDU9_9BACL</name>
<comment type="caution">
    <text evidence="10">The sequence shown here is derived from an EMBL/GenBank/DDBJ whole genome shotgun (WGS) entry which is preliminary data.</text>
</comment>
<evidence type="ECO:0000256" key="6">
    <source>
        <dbReference type="ARBA" id="ARBA00022989"/>
    </source>
</evidence>
<dbReference type="RefSeq" id="WP_343861234.1">
    <property type="nucleotide sequence ID" value="NZ_BAAACX010000009.1"/>
</dbReference>